<dbReference type="OrthoDB" id="313472at2759"/>
<feature type="domain" description="Glutamine amidotransferase" evidence="1">
    <location>
        <begin position="241"/>
        <end position="409"/>
    </location>
</feature>
<dbReference type="Pfam" id="PF00117">
    <property type="entry name" value="GATase"/>
    <property type="match status" value="1"/>
</dbReference>
<keyword evidence="3" id="KW-1185">Reference proteome</keyword>
<dbReference type="SUPFAM" id="SSF52317">
    <property type="entry name" value="Class I glutamine amidotransferase-like"/>
    <property type="match status" value="1"/>
</dbReference>
<evidence type="ECO:0000259" key="1">
    <source>
        <dbReference type="Pfam" id="PF00117"/>
    </source>
</evidence>
<dbReference type="InterPro" id="IPR029062">
    <property type="entry name" value="Class_I_gatase-like"/>
</dbReference>
<dbReference type="Gene3D" id="3.40.50.880">
    <property type="match status" value="1"/>
</dbReference>
<dbReference type="PANTHER" id="PTHR42695">
    <property type="entry name" value="GLUTAMINE AMIDOTRANSFERASE YLR126C-RELATED"/>
    <property type="match status" value="1"/>
</dbReference>
<gene>
    <name evidence="2" type="primary">Contig12843.g13704</name>
    <name evidence="2" type="ORF">STYLEM_5930</name>
</gene>
<evidence type="ECO:0000313" key="3">
    <source>
        <dbReference type="Proteomes" id="UP000039865"/>
    </source>
</evidence>
<reference evidence="2 3" key="1">
    <citation type="submission" date="2014-06" db="EMBL/GenBank/DDBJ databases">
        <authorList>
            <person name="Swart Estienne"/>
        </authorList>
    </citation>
    <scope>NUCLEOTIDE SEQUENCE [LARGE SCALE GENOMIC DNA]</scope>
    <source>
        <strain evidence="2 3">130c</strain>
    </source>
</reference>
<dbReference type="Proteomes" id="UP000039865">
    <property type="component" value="Unassembled WGS sequence"/>
</dbReference>
<dbReference type="AlphaFoldDB" id="A0A078A5Y4"/>
<dbReference type="InParanoid" id="A0A078A5Y4"/>
<dbReference type="EMBL" id="CCKQ01005708">
    <property type="protein sequence ID" value="CDW76965.1"/>
    <property type="molecule type" value="Genomic_DNA"/>
</dbReference>
<name>A0A078A5Y4_STYLE</name>
<accession>A0A078A5Y4</accession>
<dbReference type="InterPro" id="IPR044992">
    <property type="entry name" value="ChyE-like"/>
</dbReference>
<protein>
    <recommendedName>
        <fullName evidence="1">Glutamine amidotransferase domain-containing protein</fullName>
    </recommendedName>
</protein>
<dbReference type="CDD" id="cd01741">
    <property type="entry name" value="GATase1_1"/>
    <property type="match status" value="1"/>
</dbReference>
<dbReference type="PROSITE" id="PS51273">
    <property type="entry name" value="GATASE_TYPE_1"/>
    <property type="match status" value="1"/>
</dbReference>
<proteinExistence type="predicted"/>
<evidence type="ECO:0000313" key="2">
    <source>
        <dbReference type="EMBL" id="CDW76965.1"/>
    </source>
</evidence>
<organism evidence="2 3">
    <name type="scientific">Stylonychia lemnae</name>
    <name type="common">Ciliate</name>
    <dbReference type="NCBI Taxonomy" id="5949"/>
    <lineage>
        <taxon>Eukaryota</taxon>
        <taxon>Sar</taxon>
        <taxon>Alveolata</taxon>
        <taxon>Ciliophora</taxon>
        <taxon>Intramacronucleata</taxon>
        <taxon>Spirotrichea</taxon>
        <taxon>Stichotrichia</taxon>
        <taxon>Sporadotrichida</taxon>
        <taxon>Oxytrichidae</taxon>
        <taxon>Stylonychinae</taxon>
        <taxon>Stylonychia</taxon>
    </lineage>
</organism>
<dbReference type="PANTHER" id="PTHR42695:SF5">
    <property type="entry name" value="GLUTAMINE AMIDOTRANSFERASE YLR126C-RELATED"/>
    <property type="match status" value="1"/>
</dbReference>
<sequence length="467" mass="54144">MDKNSSTVKASRSFYLHEDDPHYKHAVIIPYYHDGITNDVKVYLRRHTDSSAEVGFIPIHATIKHRQPSIIFTIVNALLTQTRYYIPWESAEHIHENDEAPLFYNPATTYLISKVLKDDKVVMKIVGDTWYVWYPLEKLIPLEDVNYILAHFDIEFSEHTLDSDFKLTASTDTVAVDTLSQINSHSEYLKTRITQTSPRPIDYAIVLDDDQNTMKHIYEALYAGQIMVTGEEKFAFYRGYKNEHPPQEVLQSLKLIIFPGSVQSVYDSSLEWMPPLSEFIQRVYKDHPHIKLIGGCYGHQLIAHSLGGRVGRMSARDGYNLPILGREHILPNESFFEQGWVQTYLLKNNLTRDLMPKLILQQAHGDHVEELPRDAILIADSNSCNVEIYTIPNRVLCFQSHPEFNANLQQELSECETYQFGDMWDVHGDFQKHKYLKIQDTKLGKESRNMMLGLIREFITYKVEQDN</sequence>
<dbReference type="InterPro" id="IPR017926">
    <property type="entry name" value="GATASE"/>
</dbReference>
<dbReference type="GO" id="GO:0005829">
    <property type="term" value="C:cytosol"/>
    <property type="evidence" value="ECO:0007669"/>
    <property type="project" value="TreeGrafter"/>
</dbReference>